<keyword evidence="2" id="KW-1003">Cell membrane</keyword>
<dbReference type="GO" id="GO:0005886">
    <property type="term" value="C:plasma membrane"/>
    <property type="evidence" value="ECO:0007669"/>
    <property type="project" value="UniProtKB-SubCell"/>
</dbReference>
<dbReference type="InterPro" id="IPR002293">
    <property type="entry name" value="AA/rel_permease1"/>
</dbReference>
<dbReference type="GO" id="GO:0022857">
    <property type="term" value="F:transmembrane transporter activity"/>
    <property type="evidence" value="ECO:0007669"/>
    <property type="project" value="InterPro"/>
</dbReference>
<feature type="transmembrane region" description="Helical" evidence="7">
    <location>
        <begin position="54"/>
        <end position="72"/>
    </location>
</feature>
<evidence type="ECO:0000313" key="8">
    <source>
        <dbReference type="EMBL" id="AKB81058.1"/>
    </source>
</evidence>
<dbReference type="STRING" id="1434107.MSBR3_0480"/>
<keyword evidence="9" id="KW-1185">Reference proteome</keyword>
<feature type="transmembrane region" description="Helical" evidence="7">
    <location>
        <begin position="206"/>
        <end position="228"/>
    </location>
</feature>
<dbReference type="Pfam" id="PF13520">
    <property type="entry name" value="AA_permease_2"/>
    <property type="match status" value="1"/>
</dbReference>
<evidence type="ECO:0000256" key="3">
    <source>
        <dbReference type="ARBA" id="ARBA00022692"/>
    </source>
</evidence>
<reference evidence="8" key="1">
    <citation type="submission" date="2014-07" db="EMBL/GenBank/DDBJ databases">
        <title>Methanogenic archaea and the global carbon cycle.</title>
        <authorList>
            <person name="Henriksen J.R."/>
            <person name="Luke J."/>
            <person name="Reinhart S."/>
            <person name="Benedict M.N."/>
            <person name="Youngblut N.D."/>
            <person name="Metcalf M.E."/>
            <person name="Whitaker R.J."/>
            <person name="Metcalf W.W."/>
        </authorList>
    </citation>
    <scope>NUCLEOTIDE SEQUENCE [LARGE SCALE GENOMIC DNA]</scope>
    <source>
        <strain evidence="8">3</strain>
    </source>
</reference>
<dbReference type="PATRIC" id="fig|1434107.4.peg.631"/>
<evidence type="ECO:0000256" key="5">
    <source>
        <dbReference type="ARBA" id="ARBA00023136"/>
    </source>
</evidence>
<feature type="transmembrane region" description="Helical" evidence="7">
    <location>
        <begin position="78"/>
        <end position="98"/>
    </location>
</feature>
<evidence type="ECO:0000313" key="9">
    <source>
        <dbReference type="Proteomes" id="UP000033066"/>
    </source>
</evidence>
<evidence type="ECO:0000256" key="1">
    <source>
        <dbReference type="ARBA" id="ARBA00004651"/>
    </source>
</evidence>
<gene>
    <name evidence="8" type="ORF">MSBR3_0480</name>
</gene>
<accession>A0A0E3SKK0</accession>
<feature type="transmembrane region" description="Helical" evidence="7">
    <location>
        <begin position="173"/>
        <end position="194"/>
    </location>
</feature>
<evidence type="ECO:0000256" key="6">
    <source>
        <dbReference type="SAM" id="MobiDB-lite"/>
    </source>
</evidence>
<dbReference type="PANTHER" id="PTHR42770:SF11">
    <property type="entry name" value="INNER MEMBRANE TRANSPORT PROTEIN YBAT"/>
    <property type="match status" value="1"/>
</dbReference>
<dbReference type="InterPro" id="IPR050367">
    <property type="entry name" value="APC_superfamily"/>
</dbReference>
<dbReference type="AlphaFoldDB" id="A0A0E3SKK0"/>
<evidence type="ECO:0000256" key="4">
    <source>
        <dbReference type="ARBA" id="ARBA00022989"/>
    </source>
</evidence>
<feature type="transmembrane region" description="Helical" evidence="7">
    <location>
        <begin position="332"/>
        <end position="357"/>
    </location>
</feature>
<comment type="subcellular location">
    <subcellularLocation>
        <location evidence="1">Cell membrane</location>
        <topology evidence="1">Multi-pass membrane protein</topology>
    </subcellularLocation>
</comment>
<dbReference type="HOGENOM" id="CLU_028583_0_0_2"/>
<sequence length="519" mass="56243">MPEKNLSKGDFTTSNNSPSPSQTCPQTDLNTAGDCSRAHCEPKELERSIDWKQGLAIALGVPLLILPSIGYFTGYVWAFSIILWGLTILLGFIQNIAFGELSTVFPKASGLPGYTQTVFGSNSNKINQGKFKFGKFIGGFSAWSYWFGWSPVLAIYAILIGDYLQGLIPTLSVIPKTLLSLLVGGFIFGTLGIINSKGLKNGAKAGYILAVVSLIPLMVITLAPFLTGDFHIANITGSWFPVDWTWDLQHVLIIFGLFAMAEWSACAWETAAIYGPEYRNPNTDTPKALLVCGGICLVLYVLVQTSVIGTLGVNEVLAQPVSPMLPLANLSLGSIGASISIIMLIGAMLLIIQTAFLSSARSIYSMSIQGNLPAFLSKLNSHGHPMNAMAADAMFNMCLILLGNPTAILAASAIGYMCANGISLYTYFKVRNDPEFSKLERPFKAPRGWKNVALITAILNVPFFLVGIIYLNSLELGWATTGIGFFVLCLYIPLWFYSQKEAKEEKAVEKDAIFGEISV</sequence>
<keyword evidence="5 7" id="KW-0472">Membrane</keyword>
<feature type="region of interest" description="Disordered" evidence="6">
    <location>
        <begin position="1"/>
        <end position="29"/>
    </location>
</feature>
<name>A0A0E3SKK0_METBA</name>
<feature type="transmembrane region" description="Helical" evidence="7">
    <location>
        <begin position="140"/>
        <end position="161"/>
    </location>
</feature>
<dbReference type="Gene3D" id="1.20.1740.10">
    <property type="entry name" value="Amino acid/polyamine transporter I"/>
    <property type="match status" value="1"/>
</dbReference>
<feature type="transmembrane region" description="Helical" evidence="7">
    <location>
        <begin position="248"/>
        <end position="268"/>
    </location>
</feature>
<feature type="transmembrane region" description="Helical" evidence="7">
    <location>
        <begin position="288"/>
        <end position="312"/>
    </location>
</feature>
<feature type="transmembrane region" description="Helical" evidence="7">
    <location>
        <begin position="449"/>
        <end position="470"/>
    </location>
</feature>
<organism evidence="8 9">
    <name type="scientific">Methanosarcina barkeri 3</name>
    <dbReference type="NCBI Taxonomy" id="1434107"/>
    <lineage>
        <taxon>Archaea</taxon>
        <taxon>Methanobacteriati</taxon>
        <taxon>Methanobacteriota</taxon>
        <taxon>Stenosarchaea group</taxon>
        <taxon>Methanomicrobia</taxon>
        <taxon>Methanosarcinales</taxon>
        <taxon>Methanosarcinaceae</taxon>
        <taxon>Methanosarcina</taxon>
    </lineage>
</organism>
<dbReference type="Proteomes" id="UP000033066">
    <property type="component" value="Chromosome"/>
</dbReference>
<protein>
    <submittedName>
        <fullName evidence="8">Dimethylamine permease</fullName>
    </submittedName>
</protein>
<keyword evidence="4 7" id="KW-1133">Transmembrane helix</keyword>
<evidence type="ECO:0000256" key="2">
    <source>
        <dbReference type="ARBA" id="ARBA00022475"/>
    </source>
</evidence>
<feature type="compositionally biased region" description="Low complexity" evidence="6">
    <location>
        <begin position="12"/>
        <end position="27"/>
    </location>
</feature>
<feature type="transmembrane region" description="Helical" evidence="7">
    <location>
        <begin position="476"/>
        <end position="497"/>
    </location>
</feature>
<keyword evidence="3 7" id="KW-0812">Transmembrane</keyword>
<evidence type="ECO:0000256" key="7">
    <source>
        <dbReference type="SAM" id="Phobius"/>
    </source>
</evidence>
<dbReference type="EMBL" id="CP009517">
    <property type="protein sequence ID" value="AKB81058.1"/>
    <property type="molecule type" value="Genomic_DNA"/>
</dbReference>
<dbReference type="PANTHER" id="PTHR42770">
    <property type="entry name" value="AMINO ACID TRANSPORTER-RELATED"/>
    <property type="match status" value="1"/>
</dbReference>
<dbReference type="KEGG" id="mbak:MSBR3_0480"/>
<proteinExistence type="predicted"/>
<dbReference type="PIRSF" id="PIRSF006060">
    <property type="entry name" value="AA_transporter"/>
    <property type="match status" value="1"/>
</dbReference>